<protein>
    <recommendedName>
        <fullName evidence="6">Inter-alpha-trypsin inhibitor heavy chain H4-like</fullName>
    </recommendedName>
</protein>
<dbReference type="OrthoDB" id="299997at2759"/>
<feature type="domain" description="VIT" evidence="3">
    <location>
        <begin position="54"/>
        <end position="183"/>
    </location>
</feature>
<feature type="domain" description="VWFA" evidence="2">
    <location>
        <begin position="321"/>
        <end position="532"/>
    </location>
</feature>
<evidence type="ECO:0000313" key="5">
    <source>
        <dbReference type="Proteomes" id="UP001153712"/>
    </source>
</evidence>
<name>A0A9N9XQB4_PHYSR</name>
<feature type="compositionally biased region" description="Low complexity" evidence="1">
    <location>
        <begin position="34"/>
        <end position="46"/>
    </location>
</feature>
<dbReference type="InterPro" id="IPR036465">
    <property type="entry name" value="vWFA_dom_sf"/>
</dbReference>
<dbReference type="PROSITE" id="PS51468">
    <property type="entry name" value="VIT"/>
    <property type="match status" value="1"/>
</dbReference>
<dbReference type="InterPro" id="IPR013694">
    <property type="entry name" value="VIT"/>
</dbReference>
<dbReference type="Pfam" id="PF08487">
    <property type="entry name" value="VIT"/>
    <property type="match status" value="1"/>
</dbReference>
<evidence type="ECO:0000256" key="1">
    <source>
        <dbReference type="SAM" id="MobiDB-lite"/>
    </source>
</evidence>
<dbReference type="PANTHER" id="PTHR10338">
    <property type="entry name" value="INTER-ALPHA-TRYPSIN INHIBITOR HEAVY CHAIN FAMILY MEMBER"/>
    <property type="match status" value="1"/>
</dbReference>
<feature type="region of interest" description="Disordered" evidence="1">
    <location>
        <begin position="34"/>
        <end position="62"/>
    </location>
</feature>
<dbReference type="SMART" id="SM00609">
    <property type="entry name" value="VIT"/>
    <property type="match status" value="1"/>
</dbReference>
<evidence type="ECO:0000313" key="4">
    <source>
        <dbReference type="EMBL" id="CAG9863255.1"/>
    </source>
</evidence>
<dbReference type="SMART" id="SM00327">
    <property type="entry name" value="VWA"/>
    <property type="match status" value="1"/>
</dbReference>
<dbReference type="GO" id="GO:0032991">
    <property type="term" value="C:protein-containing complex"/>
    <property type="evidence" value="ECO:0007669"/>
    <property type="project" value="UniProtKB-ARBA"/>
</dbReference>
<dbReference type="InterPro" id="IPR050934">
    <property type="entry name" value="ITIH"/>
</dbReference>
<dbReference type="PANTHER" id="PTHR10338:SF108">
    <property type="entry name" value="INTER-ALPHA-TRYPSIN INHIBITOR HEAVY CHAIN H4-LIKE PROTEIN"/>
    <property type="match status" value="1"/>
</dbReference>
<organism evidence="4 5">
    <name type="scientific">Phyllotreta striolata</name>
    <name type="common">Striped flea beetle</name>
    <name type="synonym">Crioceris striolata</name>
    <dbReference type="NCBI Taxonomy" id="444603"/>
    <lineage>
        <taxon>Eukaryota</taxon>
        <taxon>Metazoa</taxon>
        <taxon>Ecdysozoa</taxon>
        <taxon>Arthropoda</taxon>
        <taxon>Hexapoda</taxon>
        <taxon>Insecta</taxon>
        <taxon>Pterygota</taxon>
        <taxon>Neoptera</taxon>
        <taxon>Endopterygota</taxon>
        <taxon>Coleoptera</taxon>
        <taxon>Polyphaga</taxon>
        <taxon>Cucujiformia</taxon>
        <taxon>Chrysomeloidea</taxon>
        <taxon>Chrysomelidae</taxon>
        <taxon>Galerucinae</taxon>
        <taxon>Alticini</taxon>
        <taxon>Phyllotreta</taxon>
    </lineage>
</organism>
<sequence>MRYIQDDAMNLNGVILSGFLLIAVANSFPQVSDTSSLVTSTTTTTTPSPPPSPDANEDPKEHDAPVIPKIYEMRVDANVSNRFARCQVTSKVKNLDKTPHEATFSVIIPEKAYISGFIMEIDGKQYEAYVQEKERAKDTYKNAVQSGQAAAHVAVSARDSNRFTVSVNVEPQKKAVFYLKYEELLERQNGKYELVINIHPGQPVKQLDVQVNIDESSPLKFVRAPALRSGNEINKKNDKLNPNADIVKTNKTSAVVKFNPDIEQQKQFAAGLGTEEDNGLAGQFVVEYDVERDPRNGEVLVDGDYFVHFFSPSDLPALPKQVVFILDTSGSMEGIRISQLKEAMKSILPQLKPEDIFSLVEFGSVVKVWNIPDVAVQYQSGIDTWGYPGEEEANRNLTQQPLPPPFPATEDNLNKADKVVDKLKAFGGTDIDSALKTGLQIVQKNLEDTKHQPIIIFLTDGEATVGMTNNEKIIKTVTELNTGKTPIFSLSFGDGADREFLQKVSLKNQGVARHIYEAADASLQLQEFYKQISSPLLSNVTFKYISHVKEVTRTAFPILFYGSELVVAGKLDDEAFKPPVAEGWGVNGTVKVTPAVQQSVGNLERLWAYLTLKQILEKRDAADNKTGLTQEALAIAMKYSFVSDVTSLVVVKPNQTDAVDTEDGSQNDKRYPIYAQGRPLSVATIKAGSPYLMSAAASGFHAKPIAFQSNNFATVGGAGGFSGPVLESDEYDYSDRIYNGMPLTTPYPPGPPLSTTHTPPLEPQVVKSALELLKEKLPWLAAALGEDESINLKAGKFKLGLNETISAQPECPKSVSDAPGTCTLINKCPQVFTQLTDLQVYEKYFCDLQGFAGVCCPK</sequence>
<proteinExistence type="predicted"/>
<dbReference type="Gene3D" id="3.40.50.410">
    <property type="entry name" value="von Willebrand factor, type A domain"/>
    <property type="match status" value="1"/>
</dbReference>
<dbReference type="PROSITE" id="PS50234">
    <property type="entry name" value="VWFA"/>
    <property type="match status" value="1"/>
</dbReference>
<dbReference type="SUPFAM" id="SSF53300">
    <property type="entry name" value="vWA-like"/>
    <property type="match status" value="1"/>
</dbReference>
<dbReference type="InterPro" id="IPR002035">
    <property type="entry name" value="VWF_A"/>
</dbReference>
<accession>A0A9N9XQB4</accession>
<gene>
    <name evidence="4" type="ORF">PHYEVI_LOCUS9553</name>
</gene>
<dbReference type="Proteomes" id="UP001153712">
    <property type="component" value="Chromosome 6"/>
</dbReference>
<dbReference type="AlphaFoldDB" id="A0A9N9XQB4"/>
<reference evidence="4" key="1">
    <citation type="submission" date="2022-01" db="EMBL/GenBank/DDBJ databases">
        <authorList>
            <person name="King R."/>
        </authorList>
    </citation>
    <scope>NUCLEOTIDE SEQUENCE</scope>
</reference>
<keyword evidence="5" id="KW-1185">Reference proteome</keyword>
<evidence type="ECO:0008006" key="6">
    <source>
        <dbReference type="Google" id="ProtNLM"/>
    </source>
</evidence>
<dbReference type="EMBL" id="OU900099">
    <property type="protein sequence ID" value="CAG9863255.1"/>
    <property type="molecule type" value="Genomic_DNA"/>
</dbReference>
<dbReference type="Pfam" id="PF13768">
    <property type="entry name" value="VWA_3"/>
    <property type="match status" value="1"/>
</dbReference>
<dbReference type="Pfam" id="PF00092">
    <property type="entry name" value="VWA"/>
    <property type="match status" value="1"/>
</dbReference>
<evidence type="ECO:0000259" key="3">
    <source>
        <dbReference type="PROSITE" id="PS51468"/>
    </source>
</evidence>
<evidence type="ECO:0000259" key="2">
    <source>
        <dbReference type="PROSITE" id="PS50234"/>
    </source>
</evidence>